<proteinExistence type="predicted"/>
<dbReference type="Proteomes" id="UP000077002">
    <property type="component" value="Unassembled WGS sequence"/>
</dbReference>
<evidence type="ECO:0000313" key="3">
    <source>
        <dbReference type="Proteomes" id="UP000077002"/>
    </source>
</evidence>
<evidence type="ECO:0000256" key="1">
    <source>
        <dbReference type="SAM" id="MobiDB-lite"/>
    </source>
</evidence>
<keyword evidence="3" id="KW-1185">Reference proteome</keyword>
<name>A0A177FM29_9EURO</name>
<dbReference type="GeneID" id="34595797"/>
<evidence type="ECO:0000313" key="2">
    <source>
        <dbReference type="EMBL" id="OAG45267.1"/>
    </source>
</evidence>
<comment type="caution">
    <text evidence="2">The sequence shown here is derived from an EMBL/GenBank/DDBJ whole genome shotgun (WGS) entry which is preliminary data.</text>
</comment>
<protein>
    <submittedName>
        <fullName evidence="2">Uncharacterized protein</fullName>
    </submittedName>
</protein>
<feature type="compositionally biased region" description="Basic and acidic residues" evidence="1">
    <location>
        <begin position="29"/>
        <end position="42"/>
    </location>
</feature>
<accession>A0A177FM29</accession>
<gene>
    <name evidence="2" type="ORF">AYO21_00615</name>
</gene>
<feature type="region of interest" description="Disordered" evidence="1">
    <location>
        <begin position="19"/>
        <end position="50"/>
    </location>
</feature>
<dbReference type="RefSeq" id="XP_022517219.1">
    <property type="nucleotide sequence ID" value="XM_022650605.1"/>
</dbReference>
<dbReference type="EMBL" id="LVKK01000002">
    <property type="protein sequence ID" value="OAG45267.1"/>
    <property type="molecule type" value="Genomic_DNA"/>
</dbReference>
<dbReference type="AlphaFoldDB" id="A0A177FM29"/>
<organism evidence="2 3">
    <name type="scientific">Fonsecaea monophora</name>
    <dbReference type="NCBI Taxonomy" id="254056"/>
    <lineage>
        <taxon>Eukaryota</taxon>
        <taxon>Fungi</taxon>
        <taxon>Dikarya</taxon>
        <taxon>Ascomycota</taxon>
        <taxon>Pezizomycotina</taxon>
        <taxon>Eurotiomycetes</taxon>
        <taxon>Chaetothyriomycetidae</taxon>
        <taxon>Chaetothyriales</taxon>
        <taxon>Herpotrichiellaceae</taxon>
        <taxon>Fonsecaea</taxon>
    </lineage>
</organism>
<reference evidence="2 3" key="1">
    <citation type="submission" date="2016-03" db="EMBL/GenBank/DDBJ databases">
        <title>Draft genome sequence of the Fonsecaea monophora CBS 269.37.</title>
        <authorList>
            <person name="Bombassaro A."/>
            <person name="Vinicius W.A."/>
            <person name="De Hoog S."/>
            <person name="Sun J."/>
            <person name="Souza E.M."/>
            <person name="Raittz R.T."/>
            <person name="Costa F."/>
            <person name="Leao A.C."/>
            <person name="Tadra-Sfeir M.Z."/>
            <person name="Baura V."/>
            <person name="Balsanelli E."/>
            <person name="Pedrosa F.O."/>
            <person name="Moreno L.F."/>
            <person name="Steffens M.B."/>
            <person name="Xi L."/>
            <person name="Bocca A.L."/>
            <person name="Felipe M.S."/>
            <person name="Teixeira M."/>
            <person name="Telles Filho F.Q."/>
            <person name="Azevedo C.M."/>
            <person name="Gomes R."/>
            <person name="Vicente V.A."/>
        </authorList>
    </citation>
    <scope>NUCLEOTIDE SEQUENCE [LARGE SCALE GENOMIC DNA]</scope>
    <source>
        <strain evidence="2 3">CBS 269.37</strain>
    </source>
</reference>
<sequence>MLCGLDESASENWQDLVYVSPGNSTETSSNRHTDKLDDEHSTESSGHSLFPSMGSSKSAAIAGALVPWAFLGIYARNWYIEADFGPEIDSNPMSFHCSSRIWLRPPNPPEPDTIYYSYWNSPNPCQAVGSNPAALCTFYPNLVEMKPSICLKAREFQEPLVSMIGAEIGPLMIEQNMAIHVNMMVV</sequence>